<dbReference type="AlphaFoldDB" id="A0A7T0BY75"/>
<dbReference type="PANTHER" id="PTHR30535:SF34">
    <property type="entry name" value="MOLYBDATE-BINDING PROTEIN MOLA"/>
    <property type="match status" value="1"/>
</dbReference>
<dbReference type="InterPro" id="IPR054828">
    <property type="entry name" value="Vit_B12_bind_prot"/>
</dbReference>
<keyword evidence="1" id="KW-0732">Signal</keyword>
<dbReference type="InterPro" id="IPR002491">
    <property type="entry name" value="ABC_transptr_periplasmic_BD"/>
</dbReference>
<dbReference type="KEGG" id="nli:G3M70_14625"/>
<name>A0A7T0BY75_9BACT</name>
<proteinExistence type="predicted"/>
<dbReference type="GO" id="GO:0071281">
    <property type="term" value="P:cellular response to iron ion"/>
    <property type="evidence" value="ECO:0007669"/>
    <property type="project" value="TreeGrafter"/>
</dbReference>
<dbReference type="PANTHER" id="PTHR30535">
    <property type="entry name" value="VITAMIN B12-BINDING PROTEIN"/>
    <property type="match status" value="1"/>
</dbReference>
<evidence type="ECO:0000313" key="3">
    <source>
        <dbReference type="EMBL" id="QPJ63042.1"/>
    </source>
</evidence>
<dbReference type="SUPFAM" id="SSF53807">
    <property type="entry name" value="Helical backbone' metal receptor"/>
    <property type="match status" value="1"/>
</dbReference>
<sequence>MKKYLKFSLPRFQEPAPSSFQTRPKRNGNTCLFACVFLILLVSVETAFADKAPQRIISMAPSITESLFALGAGERVVGRTDFCKWPKEACQLPNVGGMLNPSTETWLTLKPDLIIFLKSSDRLVSKAKSLGLNTLTVDMNRINSIFKSWKLMGDTLGIQDSAANLEHSILKEIEFIKSKTRGLPKIETLLLLGDSSDPGRDLFAVGRSTFLGELIELAGGKNILEDPDANYPRISKEFILARSPEVIIEAGPKSNLTGDEYKRRMKEWEPFSSIKAVQSKRIHFIGEDYAVIPGPRLHLILKQFAQALHPDIFAGSSSTTKK</sequence>
<dbReference type="InterPro" id="IPR050902">
    <property type="entry name" value="ABC_Transporter_SBP"/>
</dbReference>
<dbReference type="Gene3D" id="3.40.50.1980">
    <property type="entry name" value="Nitrogenase molybdenum iron protein domain"/>
    <property type="match status" value="2"/>
</dbReference>
<evidence type="ECO:0000256" key="1">
    <source>
        <dbReference type="ARBA" id="ARBA00022729"/>
    </source>
</evidence>
<dbReference type="NCBIfam" id="NF038402">
    <property type="entry name" value="TroA_like"/>
    <property type="match status" value="1"/>
</dbReference>
<dbReference type="PROSITE" id="PS50983">
    <property type="entry name" value="FE_B12_PBP"/>
    <property type="match status" value="1"/>
</dbReference>
<evidence type="ECO:0000313" key="4">
    <source>
        <dbReference type="Proteomes" id="UP000594688"/>
    </source>
</evidence>
<dbReference type="EMBL" id="CP048685">
    <property type="protein sequence ID" value="QPJ63042.1"/>
    <property type="molecule type" value="Genomic_DNA"/>
</dbReference>
<reference evidence="3 4" key="1">
    <citation type="submission" date="2020-02" db="EMBL/GenBank/DDBJ databases">
        <title>Genomic and physiological characterization of two novel Nitrospinaceae genera.</title>
        <authorList>
            <person name="Mueller A.J."/>
            <person name="Jung M.-Y."/>
            <person name="Strachan C.R."/>
            <person name="Herbold C.W."/>
            <person name="Kirkegaard R.H."/>
            <person name="Daims H."/>
        </authorList>
    </citation>
    <scope>NUCLEOTIDE SEQUENCE [LARGE SCALE GENOMIC DNA]</scope>
    <source>
        <strain evidence="3">EB</strain>
    </source>
</reference>
<feature type="domain" description="Fe/B12 periplasmic-binding" evidence="2">
    <location>
        <begin position="55"/>
        <end position="312"/>
    </location>
</feature>
<gene>
    <name evidence="3" type="ORF">G3M70_14625</name>
</gene>
<protein>
    <submittedName>
        <fullName evidence="3">ABC transporter substrate-binding protein</fullName>
    </submittedName>
</protein>
<evidence type="ECO:0000259" key="2">
    <source>
        <dbReference type="PROSITE" id="PS50983"/>
    </source>
</evidence>
<dbReference type="Pfam" id="PF01497">
    <property type="entry name" value="Peripla_BP_2"/>
    <property type="match status" value="1"/>
</dbReference>
<organism evidence="3 4">
    <name type="scientific">Candidatus Nitronauta litoralis</name>
    <dbReference type="NCBI Taxonomy" id="2705533"/>
    <lineage>
        <taxon>Bacteria</taxon>
        <taxon>Pseudomonadati</taxon>
        <taxon>Nitrospinota/Tectimicrobiota group</taxon>
        <taxon>Nitrospinota</taxon>
        <taxon>Nitrospinia</taxon>
        <taxon>Nitrospinales</taxon>
        <taxon>Nitrospinaceae</taxon>
        <taxon>Candidatus Nitronauta</taxon>
    </lineage>
</organism>
<dbReference type="Proteomes" id="UP000594688">
    <property type="component" value="Chromosome"/>
</dbReference>
<accession>A0A7T0BY75</accession>